<comment type="caution">
    <text evidence="2">The sequence shown here is derived from an EMBL/GenBank/DDBJ whole genome shotgun (WGS) entry which is preliminary data.</text>
</comment>
<dbReference type="GO" id="GO:0033014">
    <property type="term" value="P:tetrapyrrole biosynthetic process"/>
    <property type="evidence" value="ECO:0007669"/>
    <property type="project" value="InterPro"/>
</dbReference>
<dbReference type="SUPFAM" id="SSF69618">
    <property type="entry name" value="HemD-like"/>
    <property type="match status" value="1"/>
</dbReference>
<gene>
    <name evidence="2" type="ORF">C7455_102102</name>
</gene>
<organism evidence="2 3">
    <name type="scientific">Roseicyclus mahoneyensis</name>
    <dbReference type="NCBI Taxonomy" id="164332"/>
    <lineage>
        <taxon>Bacteria</taxon>
        <taxon>Pseudomonadati</taxon>
        <taxon>Pseudomonadota</taxon>
        <taxon>Alphaproteobacteria</taxon>
        <taxon>Rhodobacterales</taxon>
        <taxon>Roseobacteraceae</taxon>
        <taxon>Roseicyclus</taxon>
    </lineage>
</organism>
<reference evidence="2 3" key="1">
    <citation type="submission" date="2018-05" db="EMBL/GenBank/DDBJ databases">
        <title>Genomic Encyclopedia of Type Strains, Phase IV (KMG-IV): sequencing the most valuable type-strain genomes for metagenomic binning, comparative biology and taxonomic classification.</title>
        <authorList>
            <person name="Goeker M."/>
        </authorList>
    </citation>
    <scope>NUCLEOTIDE SEQUENCE [LARGE SCALE GENOMIC DNA]</scope>
    <source>
        <strain evidence="2 3">DSM 16097</strain>
    </source>
</reference>
<dbReference type="OrthoDB" id="7204250at2"/>
<name>A0A316GLE8_9RHOB</name>
<dbReference type="Proteomes" id="UP000245708">
    <property type="component" value="Unassembled WGS sequence"/>
</dbReference>
<dbReference type="Gene3D" id="3.40.50.10090">
    <property type="match status" value="1"/>
</dbReference>
<sequence length="243" mass="25146">MSDNASPPAPLVLLTRPRAASERFATMLRAEFGPMQIAILPLMEIVPLVTTLDLEDVAALIFTSAAGVEVFADLTGDRNLPAWCVGDRTAQAAREAGLKAMSAGGDAAALVALMADARPLGRLLHLHGAHTRGDVAEGLNKAGLRAEGRAIYDQRRISPGPAFTAALAHDGPIVVPLFSPRSARLFAEAADPVGANLRPVTISAAARDALPDRLARTATLAAAPDAEAMMQAVGALISPQTPA</sequence>
<proteinExistence type="predicted"/>
<dbReference type="CDD" id="cd06578">
    <property type="entry name" value="HemD"/>
    <property type="match status" value="1"/>
</dbReference>
<dbReference type="GO" id="GO:0004852">
    <property type="term" value="F:uroporphyrinogen-III synthase activity"/>
    <property type="evidence" value="ECO:0007669"/>
    <property type="project" value="InterPro"/>
</dbReference>
<dbReference type="EMBL" id="QGGW01000002">
    <property type="protein sequence ID" value="PWK61416.1"/>
    <property type="molecule type" value="Genomic_DNA"/>
</dbReference>
<dbReference type="Pfam" id="PF02602">
    <property type="entry name" value="HEM4"/>
    <property type="match status" value="1"/>
</dbReference>
<evidence type="ECO:0000259" key="1">
    <source>
        <dbReference type="Pfam" id="PF02602"/>
    </source>
</evidence>
<dbReference type="AlphaFoldDB" id="A0A316GLE8"/>
<protein>
    <submittedName>
        <fullName evidence="2">Uroporphyrinogen-III synthase</fullName>
    </submittedName>
</protein>
<accession>A0A316GLE8</accession>
<dbReference type="RefSeq" id="WP_109666351.1">
    <property type="nucleotide sequence ID" value="NZ_QGGW01000002.1"/>
</dbReference>
<keyword evidence="3" id="KW-1185">Reference proteome</keyword>
<evidence type="ECO:0000313" key="2">
    <source>
        <dbReference type="EMBL" id="PWK61416.1"/>
    </source>
</evidence>
<evidence type="ECO:0000313" key="3">
    <source>
        <dbReference type="Proteomes" id="UP000245708"/>
    </source>
</evidence>
<feature type="domain" description="Tetrapyrrole biosynthesis uroporphyrinogen III synthase" evidence="1">
    <location>
        <begin position="35"/>
        <end position="230"/>
    </location>
</feature>
<dbReference type="InterPro" id="IPR036108">
    <property type="entry name" value="4pyrrol_syn_uPrphyn_synt_sf"/>
</dbReference>
<dbReference type="InterPro" id="IPR003754">
    <property type="entry name" value="4pyrrol_synth_uPrphyn_synth"/>
</dbReference>